<dbReference type="Gene3D" id="1.10.238.200">
    <property type="entry name" value="Cullin, PONY binding domain"/>
    <property type="match status" value="1"/>
</dbReference>
<dbReference type="GO" id="GO:0045116">
    <property type="term" value="P:protein neddylation"/>
    <property type="evidence" value="ECO:0007669"/>
    <property type="project" value="TreeGrafter"/>
</dbReference>
<evidence type="ECO:0000313" key="4">
    <source>
        <dbReference type="EMBL" id="OAF57625.1"/>
    </source>
</evidence>
<accession>A0A177A5Z9</accession>
<dbReference type="EMBL" id="KV441399">
    <property type="protein sequence ID" value="OAF57625.1"/>
    <property type="molecule type" value="Genomic_DNA"/>
</dbReference>
<feature type="region of interest" description="Disordered" evidence="2">
    <location>
        <begin position="78"/>
        <end position="182"/>
    </location>
</feature>
<dbReference type="Gene3D" id="1.10.238.10">
    <property type="entry name" value="EF-hand"/>
    <property type="match status" value="1"/>
</dbReference>
<dbReference type="InterPro" id="IPR042460">
    <property type="entry name" value="DCN1-like_PONY"/>
</dbReference>
<dbReference type="InterPro" id="IPR005176">
    <property type="entry name" value="PONY_dom"/>
</dbReference>
<dbReference type="GO" id="GO:0016874">
    <property type="term" value="F:ligase activity"/>
    <property type="evidence" value="ECO:0007669"/>
    <property type="project" value="UniProtKB-KW"/>
</dbReference>
<proteinExistence type="predicted"/>
<protein>
    <recommendedName>
        <fullName evidence="1">Defective in cullin neddylation protein</fullName>
    </recommendedName>
</protein>
<dbReference type="Pfam" id="PF03556">
    <property type="entry name" value="Cullin_binding"/>
    <property type="match status" value="1"/>
</dbReference>
<dbReference type="InterPro" id="IPR014764">
    <property type="entry name" value="DCN-prot"/>
</dbReference>
<feature type="domain" description="DCUN1" evidence="3">
    <location>
        <begin position="481"/>
        <end position="687"/>
    </location>
</feature>
<dbReference type="PANTHER" id="PTHR12281:SF31">
    <property type="entry name" value="DCN1-LIKE PROTEIN 3"/>
    <property type="match status" value="1"/>
</dbReference>
<evidence type="ECO:0000259" key="3">
    <source>
        <dbReference type="PROSITE" id="PS51229"/>
    </source>
</evidence>
<dbReference type="OrthoDB" id="27198at2759"/>
<feature type="compositionally biased region" description="Pro residues" evidence="2">
    <location>
        <begin position="131"/>
        <end position="155"/>
    </location>
</feature>
<dbReference type="PROSITE" id="PS51229">
    <property type="entry name" value="DCUN1"/>
    <property type="match status" value="1"/>
</dbReference>
<reference evidence="4" key="1">
    <citation type="submission" date="2016-03" db="EMBL/GenBank/DDBJ databases">
        <title>Updated assembly of Pseudogymnoascus destructans, the fungus causing white-nose syndrome of bats.</title>
        <authorList>
            <person name="Palmer J.M."/>
            <person name="Drees K.P."/>
            <person name="Foster J.T."/>
            <person name="Lindner D.L."/>
        </authorList>
    </citation>
    <scope>NUCLEOTIDE SEQUENCE [LARGE SCALE GENOMIC DNA]</scope>
    <source>
        <strain evidence="4">20631-21</strain>
    </source>
</reference>
<dbReference type="Proteomes" id="UP000077154">
    <property type="component" value="Unassembled WGS sequence"/>
</dbReference>
<dbReference type="GO" id="GO:0032182">
    <property type="term" value="F:ubiquitin-like protein binding"/>
    <property type="evidence" value="ECO:0007669"/>
    <property type="project" value="TreeGrafter"/>
</dbReference>
<name>A0A177A5Z9_9PEZI</name>
<dbReference type="VEuPathDB" id="FungiDB:GMDG_04210"/>
<dbReference type="AlphaFoldDB" id="A0A177A5Z9"/>
<dbReference type="RefSeq" id="XP_024322913.1">
    <property type="nucleotide sequence ID" value="XM_024469367.1"/>
</dbReference>
<gene>
    <name evidence="4" type="primary">DCN1</name>
    <name evidence="4" type="ORF">VC83_05753</name>
</gene>
<dbReference type="GeneID" id="36288817"/>
<feature type="compositionally biased region" description="Basic and acidic residues" evidence="2">
    <location>
        <begin position="285"/>
        <end position="298"/>
    </location>
</feature>
<keyword evidence="4" id="KW-0436">Ligase</keyword>
<dbReference type="PANTHER" id="PTHR12281">
    <property type="entry name" value="RP42 RELATED"/>
    <property type="match status" value="1"/>
</dbReference>
<comment type="function">
    <text evidence="1">Neddylation of cullins play an essential role in the regulation of SCF-type complexes activity.</text>
</comment>
<dbReference type="GO" id="GO:0097602">
    <property type="term" value="F:cullin family protein binding"/>
    <property type="evidence" value="ECO:0007669"/>
    <property type="project" value="TreeGrafter"/>
</dbReference>
<dbReference type="GO" id="GO:0000151">
    <property type="term" value="C:ubiquitin ligase complex"/>
    <property type="evidence" value="ECO:0007669"/>
    <property type="project" value="TreeGrafter"/>
</dbReference>
<dbReference type="GO" id="GO:0031624">
    <property type="term" value="F:ubiquitin conjugating enzyme binding"/>
    <property type="evidence" value="ECO:0007669"/>
    <property type="project" value="TreeGrafter"/>
</dbReference>
<evidence type="ECO:0000256" key="1">
    <source>
        <dbReference type="RuleBase" id="RU410713"/>
    </source>
</evidence>
<organism evidence="4">
    <name type="scientific">Pseudogymnoascus destructans</name>
    <dbReference type="NCBI Taxonomy" id="655981"/>
    <lineage>
        <taxon>Eukaryota</taxon>
        <taxon>Fungi</taxon>
        <taxon>Dikarya</taxon>
        <taxon>Ascomycota</taxon>
        <taxon>Pezizomycotina</taxon>
        <taxon>Leotiomycetes</taxon>
        <taxon>Thelebolales</taxon>
        <taxon>Thelebolaceae</taxon>
        <taxon>Pseudogymnoascus</taxon>
    </lineage>
</organism>
<sequence length="702" mass="77518">MVGPKGLKRRLSVVLQEQEDLLENSEIILDQEPLSDYASRVPNDQGELRKRQRVSVLKQPELNANIFRFDHIPQDELSFNPAADSLPPDRLAPPSNPTAKPVFPDRILPLPVPTGSRRYDPFTAATNAPSRPSPSPYSLGVPPPRTGLSQPPRPHSYPSNMVPATSKIEGSHRTPSRTPPPTTHVVPQYTYANMQAPTAQATWLGSVFQSPDLSIRQPRPRAVSMPYVLSYRSSSSAESQAVGAVVDADAQPLTPQNADPTFPRAQSLRAMLGILNVAILTSKAEHSEDNHSDGKAGHSEMGAGYFGRVAGHSDKESGQSSIIPRPVSTKATIVLFDDAGRHFEVVNGYVQNCYAQPYDHNRLALFQNYPTIFPNYLSFNNNQLRSHQNGVPASIPHFESGSGVASQPSIPSAQPAHGGWRLLKPLVLQAVEVIVLQVVEVIVLHQLLVFLIGNRYPLVHQSLYYASGGKPAVAPTPVEDKSLTTLSNLFEKYRGSDDEKDSISVDGTMAYLTDLAVNLEDASSLISLEIVQAPAIGEMTRDGFVKGWQKAGADSRSTLDTIPKQKAYIASQTKLLSSDTTLFKRVYKHTFVSSKERSQKALPLENALVYWEMLFSSPGMCWASAMTDWLKLWLEFLNAKWTKTVNKDMWNQTLEFFTKSREDETMSFWSEEGAWPGVIDDFVVWVREKRGGGAVTDNMETD</sequence>
<feature type="region of interest" description="Disordered" evidence="2">
    <location>
        <begin position="285"/>
        <end position="323"/>
    </location>
</feature>
<evidence type="ECO:0000256" key="2">
    <source>
        <dbReference type="SAM" id="MobiDB-lite"/>
    </source>
</evidence>